<feature type="compositionally biased region" description="Basic and acidic residues" evidence="1">
    <location>
        <begin position="67"/>
        <end position="102"/>
    </location>
</feature>
<dbReference type="PANTHER" id="PTHR34404">
    <property type="entry name" value="REGULATORY PROTEIN, FMDB FAMILY"/>
    <property type="match status" value="1"/>
</dbReference>
<dbReference type="PANTHER" id="PTHR34404:SF2">
    <property type="entry name" value="CONSERVED SERINE RICH PROTEIN"/>
    <property type="match status" value="1"/>
</dbReference>
<feature type="domain" description="Putative regulatory protein FmdB zinc ribbon" evidence="2">
    <location>
        <begin position="1"/>
        <end position="42"/>
    </location>
</feature>
<sequence>MPTYTYHCENCGVRFDQFQKFTDDPLTVCPECNEPALRKVYQPVGIVFKGKGFYATDNRSPSGQTYHSDREDSGKKETESKPESKPESKSEAKAEKAKSSEA</sequence>
<proteinExistence type="predicted"/>
<dbReference type="AlphaFoldDB" id="A0A1Y6K0J8"/>
<dbReference type="NCBIfam" id="TIGR02605">
    <property type="entry name" value="CxxC_CxxC_SSSS"/>
    <property type="match status" value="1"/>
</dbReference>
<evidence type="ECO:0000313" key="4">
    <source>
        <dbReference type="Proteomes" id="UP000195514"/>
    </source>
</evidence>
<dbReference type="OrthoDB" id="9813321at2"/>
<keyword evidence="4" id="KW-1185">Reference proteome</keyword>
<dbReference type="RefSeq" id="WP_087861047.1">
    <property type="nucleotide sequence ID" value="NZ_LT859958.1"/>
</dbReference>
<evidence type="ECO:0000259" key="2">
    <source>
        <dbReference type="SMART" id="SM00834"/>
    </source>
</evidence>
<feature type="region of interest" description="Disordered" evidence="1">
    <location>
        <begin position="52"/>
        <end position="102"/>
    </location>
</feature>
<reference evidence="4" key="1">
    <citation type="submission" date="2017-05" db="EMBL/GenBank/DDBJ databases">
        <authorList>
            <person name="Kirkegaard R."/>
            <person name="Mcilroy J S."/>
        </authorList>
    </citation>
    <scope>NUCLEOTIDE SEQUENCE [LARGE SCALE GENOMIC DNA]</scope>
</reference>
<protein>
    <recommendedName>
        <fullName evidence="2">Putative regulatory protein FmdB zinc ribbon domain-containing protein</fullName>
    </recommendedName>
</protein>
<feature type="compositionally biased region" description="Polar residues" evidence="1">
    <location>
        <begin position="57"/>
        <end position="66"/>
    </location>
</feature>
<organism evidence="3 4">
    <name type="scientific">Candidatus Brevifilum fermentans</name>
    <dbReference type="NCBI Taxonomy" id="1986204"/>
    <lineage>
        <taxon>Bacteria</taxon>
        <taxon>Bacillati</taxon>
        <taxon>Chloroflexota</taxon>
        <taxon>Anaerolineae</taxon>
        <taxon>Anaerolineales</taxon>
        <taxon>Anaerolineaceae</taxon>
        <taxon>Candidatus Brevifilum</taxon>
    </lineage>
</organism>
<dbReference type="Proteomes" id="UP000195514">
    <property type="component" value="Chromosome I"/>
</dbReference>
<evidence type="ECO:0000256" key="1">
    <source>
        <dbReference type="SAM" id="MobiDB-lite"/>
    </source>
</evidence>
<dbReference type="KEGG" id="abat:CFX1CAM_0020"/>
<gene>
    <name evidence="3" type="ORF">CFX1CAM_0020</name>
</gene>
<evidence type="ECO:0000313" key="3">
    <source>
        <dbReference type="EMBL" id="SMX53086.1"/>
    </source>
</evidence>
<dbReference type="Pfam" id="PF09723">
    <property type="entry name" value="Zn_ribbon_8"/>
    <property type="match status" value="1"/>
</dbReference>
<dbReference type="SMART" id="SM00834">
    <property type="entry name" value="CxxC_CXXC_SSSS"/>
    <property type="match status" value="1"/>
</dbReference>
<dbReference type="EMBL" id="LT859958">
    <property type="protein sequence ID" value="SMX53086.1"/>
    <property type="molecule type" value="Genomic_DNA"/>
</dbReference>
<dbReference type="InterPro" id="IPR013429">
    <property type="entry name" value="Regulatory_FmdB_Zinc_ribbon"/>
</dbReference>
<accession>A0A1Y6K0J8</accession>
<name>A0A1Y6K0J8_9CHLR</name>